<dbReference type="EMBL" id="QJKH01000015">
    <property type="protein sequence ID" value="PXX76038.1"/>
    <property type="molecule type" value="Genomic_DNA"/>
</dbReference>
<name>A0A318KFL8_9FIRM</name>
<dbReference type="Proteomes" id="UP000247612">
    <property type="component" value="Unassembled WGS sequence"/>
</dbReference>
<feature type="transmembrane region" description="Helical" evidence="1">
    <location>
        <begin position="37"/>
        <end position="55"/>
    </location>
</feature>
<evidence type="ECO:0000259" key="2">
    <source>
        <dbReference type="Pfam" id="PF05569"/>
    </source>
</evidence>
<evidence type="ECO:0000256" key="1">
    <source>
        <dbReference type="SAM" id="Phobius"/>
    </source>
</evidence>
<feature type="transmembrane region" description="Helical" evidence="1">
    <location>
        <begin position="321"/>
        <end position="338"/>
    </location>
</feature>
<comment type="caution">
    <text evidence="3">The sequence shown here is derived from an EMBL/GenBank/DDBJ whole genome shotgun (WGS) entry which is preliminary data.</text>
</comment>
<dbReference type="InterPro" id="IPR008756">
    <property type="entry name" value="Peptidase_M56"/>
</dbReference>
<gene>
    <name evidence="3" type="ORF">DES51_11515</name>
</gene>
<keyword evidence="1" id="KW-0812">Transmembrane</keyword>
<dbReference type="PANTHER" id="PTHR34978:SF3">
    <property type="entry name" value="SLR0241 PROTEIN"/>
    <property type="match status" value="1"/>
</dbReference>
<dbReference type="AlphaFoldDB" id="A0A318KFL8"/>
<keyword evidence="4" id="KW-1185">Reference proteome</keyword>
<dbReference type="CDD" id="cd07341">
    <property type="entry name" value="M56_BlaR1_MecR1_like"/>
    <property type="match status" value="1"/>
</dbReference>
<evidence type="ECO:0000313" key="4">
    <source>
        <dbReference type="Proteomes" id="UP000247612"/>
    </source>
</evidence>
<dbReference type="OrthoDB" id="9762883at2"/>
<dbReference type="Pfam" id="PF05569">
    <property type="entry name" value="Peptidase_M56"/>
    <property type="match status" value="1"/>
</dbReference>
<dbReference type="PANTHER" id="PTHR34978">
    <property type="entry name" value="POSSIBLE SENSOR-TRANSDUCER PROTEIN BLAR"/>
    <property type="match status" value="1"/>
</dbReference>
<accession>A0A318KFL8</accession>
<dbReference type="STRING" id="1034346.GCA_000313565_03067"/>
<reference evidence="3 4" key="1">
    <citation type="submission" date="2018-05" db="EMBL/GenBank/DDBJ databases">
        <title>Genomic Encyclopedia of Type Strains, Phase IV (KMG-IV): sequencing the most valuable type-strain genomes for metagenomic binning, comparative biology and taxonomic classification.</title>
        <authorList>
            <person name="Goeker M."/>
        </authorList>
    </citation>
    <scope>NUCLEOTIDE SEQUENCE [LARGE SCALE GENOMIC DNA]</scope>
    <source>
        <strain evidence="3 4">JC118</strain>
    </source>
</reference>
<keyword evidence="1" id="KW-0472">Membrane</keyword>
<feature type="transmembrane region" description="Helical" evidence="1">
    <location>
        <begin position="6"/>
        <end position="25"/>
    </location>
</feature>
<evidence type="ECO:0000313" key="3">
    <source>
        <dbReference type="EMBL" id="PXX76038.1"/>
    </source>
</evidence>
<dbReference type="RefSeq" id="WP_022939343.1">
    <property type="nucleotide sequence ID" value="NZ_CABKRQ010000009.1"/>
</dbReference>
<sequence>METLFLRIIEISISTSLVIMLVLLLSRFFNNVFIAKWKVWVWLILAVRLILPINFELVQPIVQISAPDMNAAMIKTGDIQIMTSNEIPIGNSYNSAPASIKKENDYVPVKQENVKRFNLNHSIAIVWFIGFILLLFKQLLTYICFRIQLKRWATVVNSSILSIANEEGHRLGIKNRVYVYQSKYVTVPMMTGLIKPILIFPDCNYTLEEYHFICRHECIHYRNKDIWIKMIGMLAAAMHWLNPMVHWLNHALAQDLELACDADVVKNHNFEYRKSYNKTILNAIDKRFTAKPLTTAFSSKKHIKQRFVNNLDMRDKKKGKLSLCLFVIFAMTIGSLVACNKEMPEAKAQEFDMNKLGTHVNKPFRSLEDYQDIDYDEFIKIIQNQEYQEAVLFVQRIDEDIYFKDDAEKWLKLIMDLKLSGENHQAIKGLPNPVTVEILLDDQRIVFDLTDTPCVKVNEQVMYIQNPLAIDEILKNDKYEILTAQHFQLKDVLPFKVTDIDYIDITHKDNQTNLTAALHNQESIQKYMHQIMSIYLYDQTDDNNYIHSENQEYIEARINLKNGSQAIYIPDNYAKYTMLFDGQEYAYNYASAISCIEYVVETYWRPSSSEFKNGINGPSIKINGQDLYIKTFSYHVGEDNMVDETGGRQAVELMESTVFNQETLYADIQIDADLKLYVQKSDEKLRTEIPLTIYQKKAEPNEPEHVIFMNKGFAKNYQAELPNEPGKYFVEMELNWDNGDSASYVSVYIVE</sequence>
<dbReference type="InterPro" id="IPR052173">
    <property type="entry name" value="Beta-lactam_resp_regulator"/>
</dbReference>
<proteinExistence type="predicted"/>
<keyword evidence="1" id="KW-1133">Transmembrane helix</keyword>
<feature type="transmembrane region" description="Helical" evidence="1">
    <location>
        <begin position="124"/>
        <end position="145"/>
    </location>
</feature>
<organism evidence="3 4">
    <name type="scientific">Dielma fastidiosa</name>
    <dbReference type="NCBI Taxonomy" id="1034346"/>
    <lineage>
        <taxon>Bacteria</taxon>
        <taxon>Bacillati</taxon>
        <taxon>Bacillota</taxon>
        <taxon>Erysipelotrichia</taxon>
        <taxon>Erysipelotrichales</taxon>
        <taxon>Erysipelotrichaceae</taxon>
        <taxon>Dielma</taxon>
    </lineage>
</organism>
<feature type="domain" description="Peptidase M56" evidence="2">
    <location>
        <begin position="8"/>
        <end position="307"/>
    </location>
</feature>
<protein>
    <submittedName>
        <fullName evidence="3">Beta-lactamase regulating signal transducer with metallopeptidase domain</fullName>
    </submittedName>
</protein>